<gene>
    <name evidence="1" type="ORF">MAQ5080_01257</name>
</gene>
<reference evidence="1 2" key="1">
    <citation type="submission" date="2016-06" db="EMBL/GenBank/DDBJ databases">
        <authorList>
            <person name="Kjaerup R.B."/>
            <person name="Dalgaard T.S."/>
            <person name="Juul-Madsen H.R."/>
        </authorList>
    </citation>
    <scope>NUCLEOTIDE SEQUENCE [LARGE SCALE GENOMIC DNA]</scope>
    <source>
        <strain evidence="1 2">CECT 5080</strain>
    </source>
</reference>
<dbReference type="Proteomes" id="UP000092627">
    <property type="component" value="Unassembled WGS sequence"/>
</dbReference>
<accession>A0A1A8TBM1</accession>
<proteinExistence type="predicted"/>
<dbReference type="RefSeq" id="WP_067207968.1">
    <property type="nucleotide sequence ID" value="NZ_FLOC01000006.1"/>
</dbReference>
<evidence type="ECO:0000313" key="2">
    <source>
        <dbReference type="Proteomes" id="UP000092627"/>
    </source>
</evidence>
<keyword evidence="2" id="KW-1185">Reference proteome</keyword>
<dbReference type="OrthoDB" id="5918411at2"/>
<dbReference type="EMBL" id="FLOC01000006">
    <property type="protein sequence ID" value="SBS29006.1"/>
    <property type="molecule type" value="Genomic_DNA"/>
</dbReference>
<sequence>MNNTYQLKKPINQAFKPVLKIIVDASNALDIPIFIAGATARDLVLHHVFERNIGRKTYDIDTAIMISNWDAYDELRKQLIWAGLKETPIAHRLLHQDTGLPVDIIPFGEITGANNQIEWPPEYAISMSVAGFIEAYNHALNIEIAPNYIIKVSSLAGLALLKLIAWGERRHESNKDAQDFLTILKEYSNIELDRLYEEYVPGDALEFNPERLGAFLLGYDIGLLFAAQKPTNTLDSLKTVLITQKEPLLNSLLKESNSHDSSKIEQWLNDLQLGLNRSVND</sequence>
<name>A0A1A8TBM1_9GAMM</name>
<organism evidence="1 2">
    <name type="scientific">Marinomonas aquimarina</name>
    <dbReference type="NCBI Taxonomy" id="295068"/>
    <lineage>
        <taxon>Bacteria</taxon>
        <taxon>Pseudomonadati</taxon>
        <taxon>Pseudomonadota</taxon>
        <taxon>Gammaproteobacteria</taxon>
        <taxon>Oceanospirillales</taxon>
        <taxon>Oceanospirillaceae</taxon>
        <taxon>Marinomonas</taxon>
    </lineage>
</organism>
<evidence type="ECO:0000313" key="1">
    <source>
        <dbReference type="EMBL" id="SBS29006.1"/>
    </source>
</evidence>
<dbReference type="STRING" id="295068.MAQ5080_01257"/>
<evidence type="ECO:0008006" key="3">
    <source>
        <dbReference type="Google" id="ProtNLM"/>
    </source>
</evidence>
<dbReference type="AlphaFoldDB" id="A0A1A8TBM1"/>
<dbReference type="InterPro" id="IPR014513">
    <property type="entry name" value="UCP021525"/>
</dbReference>
<protein>
    <recommendedName>
        <fullName evidence="3">Nucleotidyltransferase</fullName>
    </recommendedName>
</protein>
<dbReference type="PIRSF" id="PIRSF021525">
    <property type="entry name" value="UCP021525"/>
    <property type="match status" value="1"/>
</dbReference>